<dbReference type="PROSITE" id="PS50977">
    <property type="entry name" value="HTH_TETR_2"/>
    <property type="match status" value="1"/>
</dbReference>
<feature type="domain" description="HTH tetR-type" evidence="3">
    <location>
        <begin position="1"/>
        <end position="60"/>
    </location>
</feature>
<comment type="caution">
    <text evidence="4">The sequence shown here is derived from an EMBL/GenBank/DDBJ whole genome shotgun (WGS) entry which is preliminary data.</text>
</comment>
<evidence type="ECO:0000313" key="4">
    <source>
        <dbReference type="EMBL" id="MFD0762051.1"/>
    </source>
</evidence>
<dbReference type="InterPro" id="IPR001387">
    <property type="entry name" value="Cro/C1-type_HTH"/>
</dbReference>
<evidence type="ECO:0000256" key="2">
    <source>
        <dbReference type="PROSITE-ProRule" id="PRU00335"/>
    </source>
</evidence>
<dbReference type="Pfam" id="PF00440">
    <property type="entry name" value="TetR_N"/>
    <property type="match status" value="1"/>
</dbReference>
<evidence type="ECO:0000313" key="5">
    <source>
        <dbReference type="Proteomes" id="UP001597032"/>
    </source>
</evidence>
<proteinExistence type="predicted"/>
<dbReference type="RefSeq" id="WP_386782257.1">
    <property type="nucleotide sequence ID" value="NZ_JBHTIC010000008.1"/>
</dbReference>
<dbReference type="Gene3D" id="1.10.357.10">
    <property type="entry name" value="Tetracycline Repressor, domain 2"/>
    <property type="match status" value="1"/>
</dbReference>
<accession>A0ABW2Z7Y8</accession>
<dbReference type="SUPFAM" id="SSF46689">
    <property type="entry name" value="Homeodomain-like"/>
    <property type="match status" value="1"/>
</dbReference>
<dbReference type="InterPro" id="IPR009057">
    <property type="entry name" value="Homeodomain-like_sf"/>
</dbReference>
<gene>
    <name evidence="4" type="ORF">ACFQZW_08160</name>
</gene>
<dbReference type="PANTHER" id="PTHR30328:SF54">
    <property type="entry name" value="HTH-TYPE TRANSCRIPTIONAL REPRESSOR SCO4008"/>
    <property type="match status" value="1"/>
</dbReference>
<evidence type="ECO:0000256" key="1">
    <source>
        <dbReference type="ARBA" id="ARBA00023125"/>
    </source>
</evidence>
<dbReference type="InterPro" id="IPR050109">
    <property type="entry name" value="HTH-type_TetR-like_transc_reg"/>
</dbReference>
<evidence type="ECO:0000259" key="3">
    <source>
        <dbReference type="PROSITE" id="PS50977"/>
    </source>
</evidence>
<sequence>MKKDQIIIHAIQKFTKFGSKSFTLDELASGLGISKKTIYKYFNTKEELVRESVQYLLEKFLTEISDLNTSSNDSIETIILIYKKGFEYLKHFKPSFLFGLKKYYPNAFKEFYSFRNYLVTKLIFDLLNTSKNNGDIRKDINIQLVCDILFLRIDDVLFSETSLFNKYSESEILNHLIINSLRGITSKNYTNKFFIE</sequence>
<keyword evidence="5" id="KW-1185">Reference proteome</keyword>
<organism evidence="4 5">
    <name type="scientific">Lutibacter aestuarii</name>
    <dbReference type="NCBI Taxonomy" id="861111"/>
    <lineage>
        <taxon>Bacteria</taxon>
        <taxon>Pseudomonadati</taxon>
        <taxon>Bacteroidota</taxon>
        <taxon>Flavobacteriia</taxon>
        <taxon>Flavobacteriales</taxon>
        <taxon>Flavobacteriaceae</taxon>
        <taxon>Lutibacter</taxon>
    </lineage>
</organism>
<reference evidence="5" key="1">
    <citation type="journal article" date="2019" name="Int. J. Syst. Evol. Microbiol.">
        <title>The Global Catalogue of Microorganisms (GCM) 10K type strain sequencing project: providing services to taxonomists for standard genome sequencing and annotation.</title>
        <authorList>
            <consortium name="The Broad Institute Genomics Platform"/>
            <consortium name="The Broad Institute Genome Sequencing Center for Infectious Disease"/>
            <person name="Wu L."/>
            <person name="Ma J."/>
        </authorList>
    </citation>
    <scope>NUCLEOTIDE SEQUENCE [LARGE SCALE GENOMIC DNA]</scope>
    <source>
        <strain evidence="5">CCUG 60022</strain>
    </source>
</reference>
<dbReference type="PANTHER" id="PTHR30328">
    <property type="entry name" value="TRANSCRIPTIONAL REPRESSOR"/>
    <property type="match status" value="1"/>
</dbReference>
<keyword evidence="1 2" id="KW-0238">DNA-binding</keyword>
<dbReference type="CDD" id="cd00093">
    <property type="entry name" value="HTH_XRE"/>
    <property type="match status" value="1"/>
</dbReference>
<dbReference type="InterPro" id="IPR001647">
    <property type="entry name" value="HTH_TetR"/>
</dbReference>
<dbReference type="EMBL" id="JBHTIC010000008">
    <property type="protein sequence ID" value="MFD0762051.1"/>
    <property type="molecule type" value="Genomic_DNA"/>
</dbReference>
<dbReference type="Proteomes" id="UP001597032">
    <property type="component" value="Unassembled WGS sequence"/>
</dbReference>
<feature type="DNA-binding region" description="H-T-H motif" evidence="2">
    <location>
        <begin position="23"/>
        <end position="42"/>
    </location>
</feature>
<name>A0ABW2Z7Y8_9FLAO</name>
<protein>
    <submittedName>
        <fullName evidence="4">TetR/AcrR family transcriptional regulator</fullName>
    </submittedName>
</protein>